<sequence>MKKMDKELIEHIKSQLQSHEEHYPAGAWERFSGTEEKKRRIAFWPLWAAAALIFVFGGVFFALNNQDQKNGIAAVKPQLKQLQQADTKPAIDKNATIKENATPVTNLNDKNASILASSKPVQNTGTTKPVTTENTSFTLQQATNEIELTNVNLLENTLKGINLAGSSFKPIDILNTQKKTAPAPAQTPKMRFEDLLAQDSRDNQNKPVTKAGQPSKWTPDVYVAPAMGNDNKVTMNYGVSLSYAIANKLSISSGVSYASISTTESLNAQAPQSLSGKNLSSVDAKVRGINIPLELKYNISDKLYTGIGVSALAVINNSQQNNYIVNQVQNVSYSTANGLADSKMLIVQEKTTEPQPENNLDPDKYIGFYNFSLGYKQKISKKNNIAIEPFLRLPMKTFSKENLNLTNGGLRLKIDF</sequence>
<evidence type="ECO:0000256" key="1">
    <source>
        <dbReference type="SAM" id="Phobius"/>
    </source>
</evidence>
<evidence type="ECO:0008006" key="4">
    <source>
        <dbReference type="Google" id="ProtNLM"/>
    </source>
</evidence>
<reference evidence="2 3" key="1">
    <citation type="submission" date="2014-10" db="EMBL/GenBank/DDBJ databases">
        <title>Pedobacter Kyungheensis.</title>
        <authorList>
            <person name="Anderson B.M."/>
            <person name="Newman J.D."/>
        </authorList>
    </citation>
    <scope>NUCLEOTIDE SEQUENCE [LARGE SCALE GENOMIC DNA]</scope>
    <source>
        <strain evidence="2 3">KACC 16221</strain>
    </source>
</reference>
<evidence type="ECO:0000313" key="2">
    <source>
        <dbReference type="EMBL" id="KIA91501.1"/>
    </source>
</evidence>
<protein>
    <recommendedName>
        <fullName evidence="4">Outer membrane protein beta-barrel domain-containing protein</fullName>
    </recommendedName>
</protein>
<comment type="caution">
    <text evidence="2">The sequence shown here is derived from an EMBL/GenBank/DDBJ whole genome shotgun (WGS) entry which is preliminary data.</text>
</comment>
<feature type="transmembrane region" description="Helical" evidence="1">
    <location>
        <begin position="41"/>
        <end position="63"/>
    </location>
</feature>
<accession>A0A0C1D3H6</accession>
<gene>
    <name evidence="2" type="ORF">OC25_20820</name>
</gene>
<dbReference type="AlphaFoldDB" id="A0A0C1D3H6"/>
<evidence type="ECO:0000313" key="3">
    <source>
        <dbReference type="Proteomes" id="UP000031246"/>
    </source>
</evidence>
<name>A0A0C1D3H6_9SPHI</name>
<keyword evidence="1" id="KW-0812">Transmembrane</keyword>
<proteinExistence type="predicted"/>
<keyword evidence="3" id="KW-1185">Reference proteome</keyword>
<keyword evidence="1" id="KW-0472">Membrane</keyword>
<dbReference type="Proteomes" id="UP000031246">
    <property type="component" value="Unassembled WGS sequence"/>
</dbReference>
<organism evidence="2 3">
    <name type="scientific">Pedobacter kyungheensis</name>
    <dbReference type="NCBI Taxonomy" id="1069985"/>
    <lineage>
        <taxon>Bacteria</taxon>
        <taxon>Pseudomonadati</taxon>
        <taxon>Bacteroidota</taxon>
        <taxon>Sphingobacteriia</taxon>
        <taxon>Sphingobacteriales</taxon>
        <taxon>Sphingobacteriaceae</taxon>
        <taxon>Pedobacter</taxon>
    </lineage>
</organism>
<keyword evidence="1" id="KW-1133">Transmembrane helix</keyword>
<dbReference type="EMBL" id="JSYN01000028">
    <property type="protein sequence ID" value="KIA91501.1"/>
    <property type="molecule type" value="Genomic_DNA"/>
</dbReference>